<reference evidence="2" key="1">
    <citation type="submission" date="2018-04" db="EMBL/GenBank/DDBJ databases">
        <authorList>
            <person name="Go L.Y."/>
            <person name="Mitchell J.A."/>
        </authorList>
    </citation>
    <scope>NUCLEOTIDE SEQUENCE</scope>
    <source>
        <tissue evidence="2">Whole organism</tissue>
    </source>
</reference>
<feature type="compositionally biased region" description="Low complexity" evidence="1">
    <location>
        <begin position="24"/>
        <end position="40"/>
    </location>
</feature>
<name>A0A336LGZ0_CULSO</name>
<dbReference type="VEuPathDB" id="VectorBase:CSON012407"/>
<reference evidence="3" key="2">
    <citation type="submission" date="2018-07" db="EMBL/GenBank/DDBJ databases">
        <authorList>
            <person name="Quirk P.G."/>
            <person name="Krulwich T.A."/>
        </authorList>
    </citation>
    <scope>NUCLEOTIDE SEQUENCE</scope>
</reference>
<gene>
    <name evidence="2" type="primary">CSON012407</name>
</gene>
<protein>
    <submittedName>
        <fullName evidence="2">CSON012407 protein</fullName>
    </submittedName>
</protein>
<evidence type="ECO:0000313" key="3">
    <source>
        <dbReference type="EMBL" id="SSX36056.1"/>
    </source>
</evidence>
<evidence type="ECO:0000256" key="1">
    <source>
        <dbReference type="SAM" id="MobiDB-lite"/>
    </source>
</evidence>
<dbReference type="EMBL" id="UFQT01005850">
    <property type="protein sequence ID" value="SSX36056.1"/>
    <property type="molecule type" value="Genomic_DNA"/>
</dbReference>
<accession>A0A336LGZ0</accession>
<dbReference type="EMBL" id="UFQS01005850">
    <property type="protein sequence ID" value="SSX16885.1"/>
    <property type="molecule type" value="Genomic_DNA"/>
</dbReference>
<sequence length="114" mass="12402">MRENTNNNNQVESFYEDNSQYNGTTATTTTVVSQANNTTTGNTGIKRPHSLDFNAGNTKLGKRKFNHSLQVAPVLESPDLQKLGLATPDLDKFLINPPGVLQTPGAINFTPNKV</sequence>
<evidence type="ECO:0000313" key="2">
    <source>
        <dbReference type="EMBL" id="SSX16885.1"/>
    </source>
</evidence>
<dbReference type="AlphaFoldDB" id="A0A336LGZ0"/>
<feature type="compositionally biased region" description="Polar residues" evidence="1">
    <location>
        <begin position="1"/>
        <end position="23"/>
    </location>
</feature>
<proteinExistence type="predicted"/>
<organism evidence="2">
    <name type="scientific">Culicoides sonorensis</name>
    <name type="common">Biting midge</name>
    <dbReference type="NCBI Taxonomy" id="179676"/>
    <lineage>
        <taxon>Eukaryota</taxon>
        <taxon>Metazoa</taxon>
        <taxon>Ecdysozoa</taxon>
        <taxon>Arthropoda</taxon>
        <taxon>Hexapoda</taxon>
        <taxon>Insecta</taxon>
        <taxon>Pterygota</taxon>
        <taxon>Neoptera</taxon>
        <taxon>Endopterygota</taxon>
        <taxon>Diptera</taxon>
        <taxon>Nematocera</taxon>
        <taxon>Chironomoidea</taxon>
        <taxon>Ceratopogonidae</taxon>
        <taxon>Ceratopogoninae</taxon>
        <taxon>Culicoides</taxon>
        <taxon>Monoculicoides</taxon>
    </lineage>
</organism>
<feature type="region of interest" description="Disordered" evidence="1">
    <location>
        <begin position="1"/>
        <end position="58"/>
    </location>
</feature>